<organism evidence="2">
    <name type="scientific">Cacopsylla melanoneura</name>
    <dbReference type="NCBI Taxonomy" id="428564"/>
    <lineage>
        <taxon>Eukaryota</taxon>
        <taxon>Metazoa</taxon>
        <taxon>Ecdysozoa</taxon>
        <taxon>Arthropoda</taxon>
        <taxon>Hexapoda</taxon>
        <taxon>Insecta</taxon>
        <taxon>Pterygota</taxon>
        <taxon>Neoptera</taxon>
        <taxon>Paraneoptera</taxon>
        <taxon>Hemiptera</taxon>
        <taxon>Sternorrhyncha</taxon>
        <taxon>Psylloidea</taxon>
        <taxon>Psyllidae</taxon>
        <taxon>Psyllinae</taxon>
        <taxon>Cacopsylla</taxon>
    </lineage>
</organism>
<feature type="transmembrane region" description="Helical" evidence="1">
    <location>
        <begin position="33"/>
        <end position="52"/>
    </location>
</feature>
<keyword evidence="1" id="KW-0812">Transmembrane</keyword>
<proteinExistence type="predicted"/>
<accession>A0A8D8ZRP0</accession>
<evidence type="ECO:0000256" key="1">
    <source>
        <dbReference type="SAM" id="Phobius"/>
    </source>
</evidence>
<name>A0A8D8ZRP0_9HEMI</name>
<sequence>MITFQLIYIVYHITTFIFYFLFHFGIRFTPVSLVLFCPIPVHCVVQIISTHFSLDSHIIHIPLTCSSLFPNALIIYIIHRFFVIIKRFCVVDVEIGPSHSVAATPNTQRALKGVQRDQSCCNHRMS</sequence>
<keyword evidence="1" id="KW-1133">Transmembrane helix</keyword>
<dbReference type="EMBL" id="HBUF01528154">
    <property type="protein sequence ID" value="CAG6750862.1"/>
    <property type="molecule type" value="Transcribed_RNA"/>
</dbReference>
<reference evidence="2" key="1">
    <citation type="submission" date="2021-05" db="EMBL/GenBank/DDBJ databases">
        <authorList>
            <person name="Alioto T."/>
            <person name="Alioto T."/>
            <person name="Gomez Garrido J."/>
        </authorList>
    </citation>
    <scope>NUCLEOTIDE SEQUENCE</scope>
</reference>
<protein>
    <submittedName>
        <fullName evidence="2">Uncharacterized protein</fullName>
    </submittedName>
</protein>
<dbReference type="AlphaFoldDB" id="A0A8D8ZRP0"/>
<keyword evidence="1" id="KW-0472">Membrane</keyword>
<evidence type="ECO:0000313" key="2">
    <source>
        <dbReference type="EMBL" id="CAG6750862.1"/>
    </source>
</evidence>
<feature type="transmembrane region" description="Helical" evidence="1">
    <location>
        <begin position="6"/>
        <end position="26"/>
    </location>
</feature>
<feature type="transmembrane region" description="Helical" evidence="1">
    <location>
        <begin position="58"/>
        <end position="78"/>
    </location>
</feature>